<dbReference type="AlphaFoldDB" id="A0AAV7QS30"/>
<gene>
    <name evidence="2" type="ORF">NDU88_007490</name>
</gene>
<accession>A0AAV7QS30</accession>
<organism evidence="2 3">
    <name type="scientific">Pleurodeles waltl</name>
    <name type="common">Iberian ribbed newt</name>
    <dbReference type="NCBI Taxonomy" id="8319"/>
    <lineage>
        <taxon>Eukaryota</taxon>
        <taxon>Metazoa</taxon>
        <taxon>Chordata</taxon>
        <taxon>Craniata</taxon>
        <taxon>Vertebrata</taxon>
        <taxon>Euteleostomi</taxon>
        <taxon>Amphibia</taxon>
        <taxon>Batrachia</taxon>
        <taxon>Caudata</taxon>
        <taxon>Salamandroidea</taxon>
        <taxon>Salamandridae</taxon>
        <taxon>Pleurodelinae</taxon>
        <taxon>Pleurodeles</taxon>
    </lineage>
</organism>
<name>A0AAV7QS30_PLEWA</name>
<evidence type="ECO:0000313" key="3">
    <source>
        <dbReference type="Proteomes" id="UP001066276"/>
    </source>
</evidence>
<protein>
    <submittedName>
        <fullName evidence="2">Uncharacterized protein</fullName>
    </submittedName>
</protein>
<evidence type="ECO:0000256" key="1">
    <source>
        <dbReference type="SAM" id="MobiDB-lite"/>
    </source>
</evidence>
<reference evidence="2" key="1">
    <citation type="journal article" date="2022" name="bioRxiv">
        <title>Sequencing and chromosome-scale assembly of the giantPleurodeles waltlgenome.</title>
        <authorList>
            <person name="Brown T."/>
            <person name="Elewa A."/>
            <person name="Iarovenko S."/>
            <person name="Subramanian E."/>
            <person name="Araus A.J."/>
            <person name="Petzold A."/>
            <person name="Susuki M."/>
            <person name="Suzuki K.-i.T."/>
            <person name="Hayashi T."/>
            <person name="Toyoda A."/>
            <person name="Oliveira C."/>
            <person name="Osipova E."/>
            <person name="Leigh N.D."/>
            <person name="Simon A."/>
            <person name="Yun M.H."/>
        </authorList>
    </citation>
    <scope>NUCLEOTIDE SEQUENCE</scope>
    <source>
        <strain evidence="2">20211129_DDA</strain>
        <tissue evidence="2">Liver</tissue>
    </source>
</reference>
<dbReference type="Proteomes" id="UP001066276">
    <property type="component" value="Chromosome 6"/>
</dbReference>
<dbReference type="EMBL" id="JANPWB010000010">
    <property type="protein sequence ID" value="KAJ1141155.1"/>
    <property type="molecule type" value="Genomic_DNA"/>
</dbReference>
<feature type="region of interest" description="Disordered" evidence="1">
    <location>
        <begin position="33"/>
        <end position="60"/>
    </location>
</feature>
<keyword evidence="3" id="KW-1185">Reference proteome</keyword>
<comment type="caution">
    <text evidence="2">The sequence shown here is derived from an EMBL/GenBank/DDBJ whole genome shotgun (WGS) entry which is preliminary data.</text>
</comment>
<sequence length="89" mass="9584">MGPPGPVSQPMRAQHCLCLAPPLAALRRHASRCSSSTAPPGTGRWARADRQYPGGDDAVRHTPPIWVSRARPVSRRRRGTACVACCSLQ</sequence>
<evidence type="ECO:0000313" key="2">
    <source>
        <dbReference type="EMBL" id="KAJ1141155.1"/>
    </source>
</evidence>
<proteinExistence type="predicted"/>